<keyword evidence="3" id="KW-0812">Transmembrane</keyword>
<feature type="transmembrane region" description="Helical" evidence="3">
    <location>
        <begin position="366"/>
        <end position="390"/>
    </location>
</feature>
<evidence type="ECO:0000256" key="3">
    <source>
        <dbReference type="SAM" id="Phobius"/>
    </source>
</evidence>
<evidence type="ECO:0000313" key="7">
    <source>
        <dbReference type="Proteomes" id="UP001198163"/>
    </source>
</evidence>
<feature type="chain" id="PRO_5041985985" evidence="4">
    <location>
        <begin position="20"/>
        <end position="672"/>
    </location>
</feature>
<dbReference type="SUPFAM" id="SSF81606">
    <property type="entry name" value="PP2C-like"/>
    <property type="match status" value="1"/>
</dbReference>
<keyword evidence="2" id="KW-0175">Coiled coil</keyword>
<dbReference type="GO" id="GO:0016791">
    <property type="term" value="F:phosphatase activity"/>
    <property type="evidence" value="ECO:0007669"/>
    <property type="project" value="TreeGrafter"/>
</dbReference>
<dbReference type="InterPro" id="IPR011623">
    <property type="entry name" value="7TMR_DISM_rcpt_extracell_dom1"/>
</dbReference>
<dbReference type="SMART" id="SM00331">
    <property type="entry name" value="PP2C_SIG"/>
    <property type="match status" value="1"/>
</dbReference>
<feature type="signal peptide" evidence="4">
    <location>
        <begin position="1"/>
        <end position="19"/>
    </location>
</feature>
<sequence length="672" mass="76742">MKRTSSALLFFLAAFLAKAFSSPVAVLHNWEDRLALDNREAVRFSSGDSPEYAAPGFDDSLWPLLSLPLSPGDLKRLERSEGAVYWYRVRIRLPEGYPQKALGIQLGKIADVDETRWNGTLIGTSGSIDDPSSHASNRLRQYEIPAHALRPGEENVLAVRVRNTWRADELPGRGNYFIGDYDAMRSAFFRRGMRELAFPVVYFVFFAYFLLLYSKRTRQKENLLYSLFSIAFALYSACRTDIKYEFISNFRLLQKLEFGSMYAAIPLLMAFVLSFFREKQTRFHYGYYVFSAVCLAALAAMRNHLHWYNLNVYFIQYTWIFPFFELFRTLVKNYRKSADARIMFSTFAFVCAAIAHDILLSRGIRMVLFIGFWLTPFAMFAYVSGIATILSVRFAKSMNQIEELNATLERKVEERTAALDKSLQEISLRDEKIQRELVMAGSVQQALLPERIPDWPVRIAVRYKPLREVSGDFYHFAKTLDGGYLMYIGDVSGHGMPAALYAILAVKAYSEAARSETSPAAILSRVNDDLCRLDTTHYLTSFMVKYDGEGRLHFSNAGHPRAILLSRRKKKITMLDTAGTVIGIRDDARDMLQDAEIPFEQGDRILLYTDCLVERANAEGEQFGETRLVDTLKKFFFEDLDALIDKTLETFFAFAGGAENKDDLTIAAMEIE</sequence>
<dbReference type="InterPro" id="IPR008979">
    <property type="entry name" value="Galactose-bd-like_sf"/>
</dbReference>
<dbReference type="AlphaFoldDB" id="A0AAE3EG73"/>
<feature type="coiled-coil region" evidence="2">
    <location>
        <begin position="394"/>
        <end position="425"/>
    </location>
</feature>
<proteinExistence type="predicted"/>
<evidence type="ECO:0000256" key="2">
    <source>
        <dbReference type="SAM" id="Coils"/>
    </source>
</evidence>
<evidence type="ECO:0000256" key="4">
    <source>
        <dbReference type="SAM" id="SignalP"/>
    </source>
</evidence>
<dbReference type="Gene3D" id="3.60.40.10">
    <property type="entry name" value="PPM-type phosphatase domain"/>
    <property type="match status" value="1"/>
</dbReference>
<evidence type="ECO:0000259" key="5">
    <source>
        <dbReference type="SMART" id="SM00331"/>
    </source>
</evidence>
<protein>
    <submittedName>
        <fullName evidence="6">SpoIIE family protein phosphatase</fullName>
    </submittedName>
</protein>
<feature type="transmembrane region" description="Helical" evidence="3">
    <location>
        <begin position="222"/>
        <end position="238"/>
    </location>
</feature>
<dbReference type="InterPro" id="IPR052016">
    <property type="entry name" value="Bact_Sigma-Reg"/>
</dbReference>
<keyword evidence="4" id="KW-0732">Signal</keyword>
<evidence type="ECO:0000313" key="6">
    <source>
        <dbReference type="EMBL" id="MCD1654032.1"/>
    </source>
</evidence>
<dbReference type="RefSeq" id="WP_230753820.1">
    <property type="nucleotide sequence ID" value="NZ_JAINWA010000001.1"/>
</dbReference>
<feature type="transmembrane region" description="Helical" evidence="3">
    <location>
        <begin position="196"/>
        <end position="213"/>
    </location>
</feature>
<comment type="caution">
    <text evidence="6">The sequence shown here is derived from an EMBL/GenBank/DDBJ whole genome shotgun (WGS) entry which is preliminary data.</text>
</comment>
<dbReference type="EMBL" id="JAINWA010000001">
    <property type="protein sequence ID" value="MCD1654032.1"/>
    <property type="molecule type" value="Genomic_DNA"/>
</dbReference>
<dbReference type="Gene3D" id="2.60.120.260">
    <property type="entry name" value="Galactose-binding domain-like"/>
    <property type="match status" value="1"/>
</dbReference>
<feature type="transmembrane region" description="Helical" evidence="3">
    <location>
        <begin position="342"/>
        <end position="360"/>
    </location>
</feature>
<feature type="transmembrane region" description="Helical" evidence="3">
    <location>
        <begin position="313"/>
        <end position="330"/>
    </location>
</feature>
<feature type="domain" description="PPM-type phosphatase" evidence="5">
    <location>
        <begin position="454"/>
        <end position="671"/>
    </location>
</feature>
<organism evidence="6 7">
    <name type="scientific">Teretinema zuelzerae</name>
    <dbReference type="NCBI Taxonomy" id="156"/>
    <lineage>
        <taxon>Bacteria</taxon>
        <taxon>Pseudomonadati</taxon>
        <taxon>Spirochaetota</taxon>
        <taxon>Spirochaetia</taxon>
        <taxon>Spirochaetales</taxon>
        <taxon>Treponemataceae</taxon>
        <taxon>Teretinema</taxon>
    </lineage>
</organism>
<keyword evidence="3" id="KW-1133">Transmembrane helix</keyword>
<evidence type="ECO:0000256" key="1">
    <source>
        <dbReference type="ARBA" id="ARBA00022801"/>
    </source>
</evidence>
<keyword evidence="1" id="KW-0378">Hydrolase</keyword>
<keyword evidence="3" id="KW-0472">Membrane</keyword>
<name>A0AAE3EG73_9SPIR</name>
<reference evidence="6" key="1">
    <citation type="submission" date="2021-08" db="EMBL/GenBank/DDBJ databases">
        <title>Comparative analyses of Brucepasteria parasyntrophica and Teretinema zuelzerae.</title>
        <authorList>
            <person name="Song Y."/>
            <person name="Brune A."/>
        </authorList>
    </citation>
    <scope>NUCLEOTIDE SEQUENCE</scope>
    <source>
        <strain evidence="6">DSM 1903</strain>
    </source>
</reference>
<keyword evidence="7" id="KW-1185">Reference proteome</keyword>
<dbReference type="Proteomes" id="UP001198163">
    <property type="component" value="Unassembled WGS sequence"/>
</dbReference>
<dbReference type="InterPro" id="IPR001932">
    <property type="entry name" value="PPM-type_phosphatase-like_dom"/>
</dbReference>
<dbReference type="PANTHER" id="PTHR43156">
    <property type="entry name" value="STAGE II SPORULATION PROTEIN E-RELATED"/>
    <property type="match status" value="1"/>
</dbReference>
<feature type="transmembrane region" description="Helical" evidence="3">
    <location>
        <begin position="258"/>
        <end position="276"/>
    </location>
</feature>
<gene>
    <name evidence="6" type="ORF">K7J14_04880</name>
</gene>
<dbReference type="PANTHER" id="PTHR43156:SF2">
    <property type="entry name" value="STAGE II SPORULATION PROTEIN E"/>
    <property type="match status" value="1"/>
</dbReference>
<accession>A0AAE3EG73</accession>
<dbReference type="Pfam" id="PF07695">
    <property type="entry name" value="7TMR-DISM_7TM"/>
    <property type="match status" value="1"/>
</dbReference>
<dbReference type="Pfam" id="PF07228">
    <property type="entry name" value="SpoIIE"/>
    <property type="match status" value="1"/>
</dbReference>
<dbReference type="SUPFAM" id="SSF49785">
    <property type="entry name" value="Galactose-binding domain-like"/>
    <property type="match status" value="1"/>
</dbReference>
<dbReference type="InterPro" id="IPR036457">
    <property type="entry name" value="PPM-type-like_dom_sf"/>
</dbReference>
<feature type="transmembrane region" description="Helical" evidence="3">
    <location>
        <begin position="283"/>
        <end position="301"/>
    </location>
</feature>